<sequence>MKNTLLDEKIANKAYEFVFIVSPKKENGCQQSCRTCIDKKTQDNPKKNCHEPMSMNSFEGVTFCSFPTILSANKGLFPNSTLVSDNLTALHR</sequence>
<keyword evidence="2" id="KW-1185">Reference proteome</keyword>
<accession>A0A453RE09</accession>
<dbReference type="EnsemblPlants" id="AET7Gv20552200.4">
    <property type="protein sequence ID" value="AET7Gv20552200.4"/>
    <property type="gene ID" value="AET7Gv20552200"/>
</dbReference>
<dbReference type="Proteomes" id="UP000015105">
    <property type="component" value="Chromosome 7D"/>
</dbReference>
<reference evidence="1" key="4">
    <citation type="submission" date="2019-03" db="UniProtKB">
        <authorList>
            <consortium name="EnsemblPlants"/>
        </authorList>
    </citation>
    <scope>IDENTIFICATION</scope>
</reference>
<reference evidence="2" key="1">
    <citation type="journal article" date="2014" name="Science">
        <title>Ancient hybridizations among the ancestral genomes of bread wheat.</title>
        <authorList>
            <consortium name="International Wheat Genome Sequencing Consortium,"/>
            <person name="Marcussen T."/>
            <person name="Sandve S.R."/>
            <person name="Heier L."/>
            <person name="Spannagl M."/>
            <person name="Pfeifer M."/>
            <person name="Jakobsen K.S."/>
            <person name="Wulff B.B."/>
            <person name="Steuernagel B."/>
            <person name="Mayer K.F."/>
            <person name="Olsen O.A."/>
        </authorList>
    </citation>
    <scope>NUCLEOTIDE SEQUENCE [LARGE SCALE GENOMIC DNA]</scope>
    <source>
        <strain evidence="2">cv. AL8/78</strain>
    </source>
</reference>
<evidence type="ECO:0000313" key="1">
    <source>
        <dbReference type="EnsemblPlants" id="AET7Gv20552200.4"/>
    </source>
</evidence>
<dbReference type="AlphaFoldDB" id="A0A453RE09"/>
<evidence type="ECO:0000313" key="2">
    <source>
        <dbReference type="Proteomes" id="UP000015105"/>
    </source>
</evidence>
<reference evidence="1" key="5">
    <citation type="journal article" date="2021" name="G3 (Bethesda)">
        <title>Aegilops tauschii genome assembly Aet v5.0 features greater sequence contiguity and improved annotation.</title>
        <authorList>
            <person name="Wang L."/>
            <person name="Zhu T."/>
            <person name="Rodriguez J.C."/>
            <person name="Deal K.R."/>
            <person name="Dubcovsky J."/>
            <person name="McGuire P.E."/>
            <person name="Lux T."/>
            <person name="Spannagl M."/>
            <person name="Mayer K.F.X."/>
            <person name="Baldrich P."/>
            <person name="Meyers B.C."/>
            <person name="Huo N."/>
            <person name="Gu Y.Q."/>
            <person name="Zhou H."/>
            <person name="Devos K.M."/>
            <person name="Bennetzen J.L."/>
            <person name="Unver T."/>
            <person name="Budak H."/>
            <person name="Gulick P.J."/>
            <person name="Galiba G."/>
            <person name="Kalapos B."/>
            <person name="Nelson D.R."/>
            <person name="Li P."/>
            <person name="You F.M."/>
            <person name="Luo M.C."/>
            <person name="Dvorak J."/>
        </authorList>
    </citation>
    <scope>NUCLEOTIDE SEQUENCE [LARGE SCALE GENOMIC DNA]</scope>
    <source>
        <strain evidence="1">cv. AL8/78</strain>
    </source>
</reference>
<protein>
    <submittedName>
        <fullName evidence="1">Uncharacterized protein</fullName>
    </submittedName>
</protein>
<name>A0A453RE09_AEGTS</name>
<organism evidence="1 2">
    <name type="scientific">Aegilops tauschii subsp. strangulata</name>
    <name type="common">Goatgrass</name>
    <dbReference type="NCBI Taxonomy" id="200361"/>
    <lineage>
        <taxon>Eukaryota</taxon>
        <taxon>Viridiplantae</taxon>
        <taxon>Streptophyta</taxon>
        <taxon>Embryophyta</taxon>
        <taxon>Tracheophyta</taxon>
        <taxon>Spermatophyta</taxon>
        <taxon>Magnoliopsida</taxon>
        <taxon>Liliopsida</taxon>
        <taxon>Poales</taxon>
        <taxon>Poaceae</taxon>
        <taxon>BOP clade</taxon>
        <taxon>Pooideae</taxon>
        <taxon>Triticodae</taxon>
        <taxon>Triticeae</taxon>
        <taxon>Triticinae</taxon>
        <taxon>Aegilops</taxon>
    </lineage>
</organism>
<reference evidence="1" key="3">
    <citation type="journal article" date="2017" name="Nature">
        <title>Genome sequence of the progenitor of the wheat D genome Aegilops tauschii.</title>
        <authorList>
            <person name="Luo M.C."/>
            <person name="Gu Y.Q."/>
            <person name="Puiu D."/>
            <person name="Wang H."/>
            <person name="Twardziok S.O."/>
            <person name="Deal K.R."/>
            <person name="Huo N."/>
            <person name="Zhu T."/>
            <person name="Wang L."/>
            <person name="Wang Y."/>
            <person name="McGuire P.E."/>
            <person name="Liu S."/>
            <person name="Long H."/>
            <person name="Ramasamy R.K."/>
            <person name="Rodriguez J.C."/>
            <person name="Van S.L."/>
            <person name="Yuan L."/>
            <person name="Wang Z."/>
            <person name="Xia Z."/>
            <person name="Xiao L."/>
            <person name="Anderson O.D."/>
            <person name="Ouyang S."/>
            <person name="Liang Y."/>
            <person name="Zimin A.V."/>
            <person name="Pertea G."/>
            <person name="Qi P."/>
            <person name="Bennetzen J.L."/>
            <person name="Dai X."/>
            <person name="Dawson M.W."/>
            <person name="Muller H.G."/>
            <person name="Kugler K."/>
            <person name="Rivarola-Duarte L."/>
            <person name="Spannagl M."/>
            <person name="Mayer K.F.X."/>
            <person name="Lu F.H."/>
            <person name="Bevan M.W."/>
            <person name="Leroy P."/>
            <person name="Li P."/>
            <person name="You F.M."/>
            <person name="Sun Q."/>
            <person name="Liu Z."/>
            <person name="Lyons E."/>
            <person name="Wicker T."/>
            <person name="Salzberg S.L."/>
            <person name="Devos K.M."/>
            <person name="Dvorak J."/>
        </authorList>
    </citation>
    <scope>NUCLEOTIDE SEQUENCE [LARGE SCALE GENOMIC DNA]</scope>
    <source>
        <strain evidence="1">cv. AL8/78</strain>
    </source>
</reference>
<dbReference type="Gramene" id="AET7Gv20552200.4">
    <property type="protein sequence ID" value="AET7Gv20552200.4"/>
    <property type="gene ID" value="AET7Gv20552200"/>
</dbReference>
<reference evidence="2" key="2">
    <citation type="journal article" date="2017" name="Nat. Plants">
        <title>The Aegilops tauschii genome reveals multiple impacts of transposons.</title>
        <authorList>
            <person name="Zhao G."/>
            <person name="Zou C."/>
            <person name="Li K."/>
            <person name="Wang K."/>
            <person name="Li T."/>
            <person name="Gao L."/>
            <person name="Zhang X."/>
            <person name="Wang H."/>
            <person name="Yang Z."/>
            <person name="Liu X."/>
            <person name="Jiang W."/>
            <person name="Mao L."/>
            <person name="Kong X."/>
            <person name="Jiao Y."/>
            <person name="Jia J."/>
        </authorList>
    </citation>
    <scope>NUCLEOTIDE SEQUENCE [LARGE SCALE GENOMIC DNA]</scope>
    <source>
        <strain evidence="2">cv. AL8/78</strain>
    </source>
</reference>
<proteinExistence type="predicted"/>